<sequence>MLKFKQPSNGQRNLHKTAKLLTITFILDNSTALPDSVAKDTDLFQPLLWKRVSGNHGKGLLQLKPIYEMLSLSLLGYETEESLIQLKSKPLGCMANMTDLEYELFFRKFLLNFTKEYDEICNEHIENISGQATFFHECCYYDFHRNIQCNRVFKNKWMWAIHYCSYIVIGIVLLYCPLLIPPSLYNPHFGPKHFVHRLNDSAYTFTVKITRAPITCWSQICERLIKLLDFQNKHVPYSKFEGMTKFKKEVENMAYDKIYQFKLTKVCLNVQTNEIVAANEVPISLFRALRDLCIGCVIENNKDVGKCCRTFDIIDKEVCCNKCRTKKEECVTACCKKCKIKHQEGVKACCQANIFGKCVSMSYPWYKLLHFLLRFVLSVAICLPWIIRVCIFYVYEYDIRESRHKAAETRNLLMRIENNLTYYGTPVHVLFILSYGLMCFGYLCLELTSVILFKNITSLVRKILTEIFSGMCNRSKGKVIRWSLKILLKPFTLCGMFGVLFAVPYWILALPFSFTVSAYYLFPTVHITVNFLCLFLNGFRRCSLTSNNVWEQHLFKNRYIRCFSFRDICSDNGRHTMPHDETEFLATINANQPETKPNLRLYEIGLMFILLCLILSSVLLTVEFVIFFMKVMTYTMIGLILNSSHAMQYISTISLAWLYYR</sequence>
<dbReference type="EMBL" id="CACVKT020007130">
    <property type="protein sequence ID" value="CAC5405756.1"/>
    <property type="molecule type" value="Genomic_DNA"/>
</dbReference>
<reference evidence="2 3" key="1">
    <citation type="submission" date="2020-06" db="EMBL/GenBank/DDBJ databases">
        <authorList>
            <person name="Li R."/>
            <person name="Bekaert M."/>
        </authorList>
    </citation>
    <scope>NUCLEOTIDE SEQUENCE [LARGE SCALE GENOMIC DNA]</scope>
    <source>
        <strain evidence="3">wild</strain>
    </source>
</reference>
<evidence type="ECO:0000256" key="1">
    <source>
        <dbReference type="SAM" id="Phobius"/>
    </source>
</evidence>
<feature type="transmembrane region" description="Helical" evidence="1">
    <location>
        <begin position="429"/>
        <end position="453"/>
    </location>
</feature>
<name>A0A6J8DCI7_MYTCO</name>
<proteinExistence type="predicted"/>
<feature type="transmembrane region" description="Helical" evidence="1">
    <location>
        <begin position="606"/>
        <end position="628"/>
    </location>
</feature>
<feature type="transmembrane region" description="Helical" evidence="1">
    <location>
        <begin position="157"/>
        <end position="180"/>
    </location>
</feature>
<dbReference type="AlphaFoldDB" id="A0A6J8DCI7"/>
<keyword evidence="1" id="KW-0812">Transmembrane</keyword>
<feature type="transmembrane region" description="Helical" evidence="1">
    <location>
        <begin position="634"/>
        <end position="660"/>
    </location>
</feature>
<gene>
    <name evidence="2" type="ORF">MCOR_39413</name>
</gene>
<keyword evidence="1" id="KW-0472">Membrane</keyword>
<accession>A0A6J8DCI7</accession>
<protein>
    <submittedName>
        <fullName evidence="2">Uncharacterized protein</fullName>
    </submittedName>
</protein>
<organism evidence="2 3">
    <name type="scientific">Mytilus coruscus</name>
    <name type="common">Sea mussel</name>
    <dbReference type="NCBI Taxonomy" id="42192"/>
    <lineage>
        <taxon>Eukaryota</taxon>
        <taxon>Metazoa</taxon>
        <taxon>Spiralia</taxon>
        <taxon>Lophotrochozoa</taxon>
        <taxon>Mollusca</taxon>
        <taxon>Bivalvia</taxon>
        <taxon>Autobranchia</taxon>
        <taxon>Pteriomorphia</taxon>
        <taxon>Mytilida</taxon>
        <taxon>Mytiloidea</taxon>
        <taxon>Mytilidae</taxon>
        <taxon>Mytilinae</taxon>
        <taxon>Mytilus</taxon>
    </lineage>
</organism>
<feature type="transmembrane region" description="Helical" evidence="1">
    <location>
        <begin position="519"/>
        <end position="539"/>
    </location>
</feature>
<keyword evidence="1" id="KW-1133">Transmembrane helix</keyword>
<feature type="transmembrane region" description="Helical" evidence="1">
    <location>
        <begin position="486"/>
        <end position="507"/>
    </location>
</feature>
<evidence type="ECO:0000313" key="2">
    <source>
        <dbReference type="EMBL" id="CAC5405756.1"/>
    </source>
</evidence>
<keyword evidence="3" id="KW-1185">Reference proteome</keyword>
<feature type="transmembrane region" description="Helical" evidence="1">
    <location>
        <begin position="371"/>
        <end position="395"/>
    </location>
</feature>
<evidence type="ECO:0000313" key="3">
    <source>
        <dbReference type="Proteomes" id="UP000507470"/>
    </source>
</evidence>
<dbReference type="OrthoDB" id="6112511at2759"/>
<dbReference type="Proteomes" id="UP000507470">
    <property type="component" value="Unassembled WGS sequence"/>
</dbReference>